<evidence type="ECO:0000313" key="3">
    <source>
        <dbReference type="Proteomes" id="UP000028782"/>
    </source>
</evidence>
<proteinExistence type="predicted"/>
<sequence length="164" mass="18114">MSHTNYKPRGMYFEDFEIGSSIVTSRRTVTQTDIVNFACLSGDHNAPHIDHEFCKTQPYGEPIAHGPLVLAIVGGLQCLSGINDGTIIAMMGLDQWRMHLPVKAGDTIHAVITPTEKKLTSSGTKGIVTCERIVINQRNDIVHSMIISNMYKCKPMDVDLTKSQ</sequence>
<dbReference type="SUPFAM" id="SSF54637">
    <property type="entry name" value="Thioesterase/thiol ester dehydrase-isomerase"/>
    <property type="match status" value="1"/>
</dbReference>
<evidence type="ECO:0000259" key="1">
    <source>
        <dbReference type="Pfam" id="PF01575"/>
    </source>
</evidence>
<dbReference type="Gene3D" id="3.10.129.10">
    <property type="entry name" value="Hotdog Thioesterase"/>
    <property type="match status" value="1"/>
</dbReference>
<dbReference type="PANTHER" id="PTHR43664">
    <property type="entry name" value="MONOAMINE OXIDASE-RELATED"/>
    <property type="match status" value="1"/>
</dbReference>
<reference evidence="2 3" key="1">
    <citation type="journal article" date="2014" name="Genome Announc.">
        <title>Complete Genome Sequence of Polychlorinated Biphenyl Degrader Comamonas testosteroni TK102 (NBRC 109938).</title>
        <authorList>
            <person name="Fukuda K."/>
            <person name="Hosoyama A."/>
            <person name="Tsuchikane K."/>
            <person name="Ohji S."/>
            <person name="Yamazoe A."/>
            <person name="Fujita N."/>
            <person name="Shintani M."/>
            <person name="Kimbara K."/>
        </authorList>
    </citation>
    <scope>NUCLEOTIDE SEQUENCE [LARGE SCALE GENOMIC DNA]</scope>
    <source>
        <strain evidence="2">TK102</strain>
    </source>
</reference>
<dbReference type="Proteomes" id="UP000028782">
    <property type="component" value="Chromosome"/>
</dbReference>
<dbReference type="InterPro" id="IPR029069">
    <property type="entry name" value="HotDog_dom_sf"/>
</dbReference>
<evidence type="ECO:0000313" key="2">
    <source>
        <dbReference type="EMBL" id="AIJ49356.1"/>
    </source>
</evidence>
<dbReference type="HOGENOM" id="CLU_094876_0_0_4"/>
<name>A0A076PXB4_COMTE</name>
<dbReference type="InterPro" id="IPR052342">
    <property type="entry name" value="MCH/BMMD"/>
</dbReference>
<dbReference type="KEGG" id="ctes:O987_26445"/>
<dbReference type="InterPro" id="IPR002539">
    <property type="entry name" value="MaoC-like_dom"/>
</dbReference>
<dbReference type="AlphaFoldDB" id="A0A076PXB4"/>
<dbReference type="EMBL" id="CP006704">
    <property type="protein sequence ID" value="AIJ49356.1"/>
    <property type="molecule type" value="Genomic_DNA"/>
</dbReference>
<accession>A0A076PXB4</accession>
<gene>
    <name evidence="2" type="ORF">O987_26445</name>
</gene>
<organism evidence="2 3">
    <name type="scientific">Comamonas testosteroni TK102</name>
    <dbReference type="NCBI Taxonomy" id="1392005"/>
    <lineage>
        <taxon>Bacteria</taxon>
        <taxon>Pseudomonadati</taxon>
        <taxon>Pseudomonadota</taxon>
        <taxon>Betaproteobacteria</taxon>
        <taxon>Burkholderiales</taxon>
        <taxon>Comamonadaceae</taxon>
        <taxon>Comamonas</taxon>
    </lineage>
</organism>
<dbReference type="RefSeq" id="WP_043375547.1">
    <property type="nucleotide sequence ID" value="NZ_CP006704.1"/>
</dbReference>
<protein>
    <submittedName>
        <fullName evidence="2">Dehydratase</fullName>
    </submittedName>
</protein>
<dbReference type="Pfam" id="PF01575">
    <property type="entry name" value="MaoC_dehydratas"/>
    <property type="match status" value="1"/>
</dbReference>
<dbReference type="PANTHER" id="PTHR43664:SF1">
    <property type="entry name" value="BETA-METHYLMALYL-COA DEHYDRATASE"/>
    <property type="match status" value="1"/>
</dbReference>
<feature type="domain" description="MaoC-like" evidence="1">
    <location>
        <begin position="18"/>
        <end position="130"/>
    </location>
</feature>